<proteinExistence type="predicted"/>
<dbReference type="Gene3D" id="1.10.150.20">
    <property type="entry name" value="5' to 3' exonuclease, C-terminal subdomain"/>
    <property type="match status" value="1"/>
</dbReference>
<keyword evidence="1" id="KW-0614">Plasmid</keyword>
<dbReference type="AlphaFoldDB" id="V5T9Q7"/>
<organism evidence="1">
    <name type="scientific">Francisella tularensis subsp. novicida PA10-7858</name>
    <dbReference type="NCBI Taxonomy" id="1386968"/>
    <lineage>
        <taxon>Bacteria</taxon>
        <taxon>Pseudomonadati</taxon>
        <taxon>Pseudomonadota</taxon>
        <taxon>Gammaproteobacteria</taxon>
        <taxon>Thiotrichales</taxon>
        <taxon>Francisellaceae</taxon>
        <taxon>Francisella</taxon>
    </lineage>
</organism>
<geneLocation type="plasmid" evidence="1">
    <name>pFNPA10</name>
</geneLocation>
<protein>
    <submittedName>
        <fullName evidence="1">Uncharacterized protein</fullName>
    </submittedName>
</protein>
<sequence length="314" mass="36497">MKENKIKLANYILCEITITNRDLSFFLDSLSCRTLTDLGIEYGVSSSRAAQIFNNTVMRLKMYVKGNNEGKLYSKNNKLKLLIDNYINEITVNKNIKKKLDKGVLHNIKNENDIEIEHIKTVDDIKDLRMDVFLNIYQSKLSARLNNSLRSAFGWSIHCELNSVHEFLSKPDEYFLKLPGISHKSLIELKEFLKSIGLSLEPVKKFDYNKPESQTTYCFAREIVTNRRLKTVLYAVSKDKPYLKDLIQLRGSELIEKYYGLGKCNVEELKKDLRRVNLKLKPEKKNKHKKPILTVSAVRELEEAYRGYFKNSNG</sequence>
<name>V5T9Q7_FRANO</name>
<gene>
    <name evidence="1" type="ORF">N894_0038</name>
</gene>
<dbReference type="SUPFAM" id="SSF47789">
    <property type="entry name" value="C-terminal domain of RNA polymerase alpha subunit"/>
    <property type="match status" value="1"/>
</dbReference>
<evidence type="ECO:0000313" key="1">
    <source>
        <dbReference type="EMBL" id="AHB60806.1"/>
    </source>
</evidence>
<accession>V5T9Q7</accession>
<dbReference type="EMBL" id="KF640086">
    <property type="protein sequence ID" value="AHB60806.1"/>
    <property type="molecule type" value="Genomic_DNA"/>
</dbReference>
<reference evidence="1" key="1">
    <citation type="journal article" date="2014" name="Genome">
        <title>Comparative analyses of a putative Francisella conjugative element.</title>
        <authorList>
            <person name="Siddaramappa S."/>
            <person name="Challacombe J.F."/>
            <person name="Petersen J.M."/>
            <person name="Pillai S."/>
            <person name="Kuske C.R."/>
        </authorList>
    </citation>
    <scope>NUCLEOTIDE SEQUENCE</scope>
    <source>
        <strain evidence="1">PA10-7858</strain>
        <plasmid evidence="1">pFNPA10</plasmid>
    </source>
</reference>